<accession>A0AC59EXG0</accession>
<evidence type="ECO:0000313" key="2">
    <source>
        <dbReference type="Proteomes" id="UP000204225"/>
    </source>
</evidence>
<evidence type="ECO:0000313" key="1">
    <source>
        <dbReference type="EMBL" id="AGM15620.1"/>
    </source>
</evidence>
<protein>
    <submittedName>
        <fullName evidence="1">Uncharacterized protein</fullName>
    </submittedName>
</protein>
<organism evidence="1 2">
    <name type="scientific">Phaeocystis globosa virus PgV-16T</name>
    <dbReference type="NCBI Taxonomy" id="3071227"/>
    <lineage>
        <taxon>Viruses</taxon>
        <taxon>Varidnaviria</taxon>
        <taxon>Bamfordvirae</taxon>
        <taxon>Nucleocytoviricota</taxon>
        <taxon>Megaviricetes</taxon>
        <taxon>Imitervirales</taxon>
        <taxon>Mesomimiviridae</taxon>
        <taxon>Tethysvirus</taxon>
        <taxon>Tethysvirus hollandense</taxon>
    </lineage>
</organism>
<name>A0AC59EXG0_9VIRU</name>
<keyword evidence="2" id="KW-1185">Reference proteome</keyword>
<proteinExistence type="predicted"/>
<dbReference type="Proteomes" id="UP000204225">
    <property type="component" value="Segment"/>
</dbReference>
<reference evidence="1 2" key="1">
    <citation type="journal article" date="2013" name="Proc. Natl. Acad. Sci. U.S.A.">
        <title>Genome of Phaeocystis globosa virus PgV-16T highlights the common ancestry of the largest known DNA viruses infecting eukaryotes.</title>
        <authorList>
            <person name="Santini S."/>
            <person name="Jeudy S."/>
            <person name="Bartoli J."/>
            <person name="Poirot O."/>
            <person name="Lescot M."/>
            <person name="Abergel C."/>
            <person name="Barbe V."/>
            <person name="Wommack K.E."/>
            <person name="Noordeloos A.A."/>
            <person name="Brussaard C.P."/>
            <person name="Claverie J.M."/>
        </authorList>
    </citation>
    <scope>NUCLEOTIDE SEQUENCE [LARGE SCALE GENOMIC DNA]</scope>
    <source>
        <strain evidence="1 2">16T</strain>
    </source>
</reference>
<sequence length="72" mass="7912">MVGAAVNEVEDYCRENAGKNLSVKNISKLLKIKVRRAVYLANLSDKLTKVDPREVGSGKATLNVFRYTGEVA</sequence>
<dbReference type="EMBL" id="KC662249">
    <property type="protein sequence ID" value="AGM15620.1"/>
    <property type="molecule type" value="Genomic_DNA"/>
</dbReference>
<gene>
    <name evidence="1" type="ORF">PGCG_00309</name>
</gene>